<evidence type="ECO:0000313" key="1">
    <source>
        <dbReference type="EMBL" id="OTG66410.1"/>
    </source>
</evidence>
<dbReference type="AlphaFoldDB" id="A0A1Y3CKL7"/>
<comment type="caution">
    <text evidence="1">The sequence shown here is derived from an EMBL/GenBank/DDBJ whole genome shotgun (WGS) entry which is preliminary data.</text>
</comment>
<protein>
    <submittedName>
        <fullName evidence="1">Uncharacterized protein</fullName>
    </submittedName>
</protein>
<dbReference type="RefSeq" id="WP_086202654.1">
    <property type="nucleotide sequence ID" value="NZ_NEGB01000002.1"/>
</dbReference>
<keyword evidence="2" id="KW-1185">Reference proteome</keyword>
<dbReference type="OrthoDB" id="6664238at2"/>
<reference evidence="1 2" key="1">
    <citation type="submission" date="2017-04" db="EMBL/GenBank/DDBJ databases">
        <title>High diversity of culturable Acinetobacter species in natural soil and water ecosystems.</title>
        <authorList>
            <person name="Nemec A."/>
            <person name="Radolfova-Krizova L."/>
        </authorList>
    </citation>
    <scope>NUCLEOTIDE SEQUENCE [LARGE SCALE GENOMIC DNA]</scope>
    <source>
        <strain evidence="1 2">ANC 4999</strain>
    </source>
</reference>
<proteinExistence type="predicted"/>
<name>A0A1Y3CKL7_9GAMM</name>
<sequence length="317" mass="36585">MIQVKGFGCINDEIVVNDAALANHAFNLDKCYLYSNSNYLGYRLSKSLPLSNISVQTYENTKYHKLETQFMTFKQHLEHIEASKILGVAQRFLVNVNEHDEGIYQHGQYIQQNPKSIPYSPKDQAVEFSLYSEIAKISVCVDNMNDILKIMKSADYRKVRKLSEAYNDSLIIKAVMRHIDQNVFKRVKALKRYDTEQLEKLINQGLKKLDKCHEIGFIGSKLQHKFFTLDEEHRLVIRPKQAVNFVNKYCQVSILNSKKIYEQKIVNFECLGWGGYQYRALSYMSSITPRWIELNGERYDASLGGLVISVSELSIAA</sequence>
<dbReference type="EMBL" id="NEGB01000002">
    <property type="protein sequence ID" value="OTG66410.1"/>
    <property type="molecule type" value="Genomic_DNA"/>
</dbReference>
<gene>
    <name evidence="1" type="ORF">B9T28_03905</name>
</gene>
<organism evidence="1 2">
    <name type="scientific">Acinetobacter silvestris</name>
    <dbReference type="NCBI Taxonomy" id="1977882"/>
    <lineage>
        <taxon>Bacteria</taxon>
        <taxon>Pseudomonadati</taxon>
        <taxon>Pseudomonadota</taxon>
        <taxon>Gammaproteobacteria</taxon>
        <taxon>Moraxellales</taxon>
        <taxon>Moraxellaceae</taxon>
        <taxon>Acinetobacter</taxon>
    </lineage>
</organism>
<evidence type="ECO:0000313" key="2">
    <source>
        <dbReference type="Proteomes" id="UP000242765"/>
    </source>
</evidence>
<accession>A0A1Y3CKL7</accession>
<dbReference type="Proteomes" id="UP000242765">
    <property type="component" value="Unassembled WGS sequence"/>
</dbReference>